<organism evidence="3 4">
    <name type="scientific">Neobacillus rhizophilus</name>
    <dbReference type="NCBI Taxonomy" id="2833579"/>
    <lineage>
        <taxon>Bacteria</taxon>
        <taxon>Bacillati</taxon>
        <taxon>Bacillota</taxon>
        <taxon>Bacilli</taxon>
        <taxon>Bacillales</taxon>
        <taxon>Bacillaceae</taxon>
        <taxon>Neobacillus</taxon>
    </lineage>
</organism>
<comment type="caution">
    <text evidence="3">The sequence shown here is derived from an EMBL/GenBank/DDBJ whole genome shotgun (WGS) entry which is preliminary data.</text>
</comment>
<accession>A0A942U4T6</accession>
<name>A0A942U4T6_9BACI</name>
<protein>
    <submittedName>
        <fullName evidence="3">Staygreen family protein</fullName>
    </submittedName>
</protein>
<dbReference type="Pfam" id="PF12638">
    <property type="entry name" value="Staygreen"/>
    <property type="match status" value="1"/>
</dbReference>
<dbReference type="EMBL" id="JAGYPF010000002">
    <property type="protein sequence ID" value="MBS4212872.1"/>
    <property type="molecule type" value="Genomic_DNA"/>
</dbReference>
<evidence type="ECO:0000313" key="4">
    <source>
        <dbReference type="Proteomes" id="UP000679749"/>
    </source>
</evidence>
<dbReference type="PANTHER" id="PTHR31750">
    <property type="entry name" value="PROTEIN STAY-GREEN 1, CHLOROPLASTIC-RELATED"/>
    <property type="match status" value="1"/>
</dbReference>
<keyword evidence="1" id="KW-0809">Transit peptide</keyword>
<sequence length="157" mass="18058">MIMSPDFSPSKLHVSCLSCSTSMQVHGRKYTLTHSDTTGDLFLSIGYHYDLTGINVSKRDEVLAEWITTKKGVPILSGNVYVSGGEFDEQMAQRRFIIFQRELNLALSAMIYGDHRLFRQYPELLDANIFIQFNSIFPAFNQTMYYRTPRYYTKNGA</sequence>
<dbReference type="PANTHER" id="PTHR31750:SF4">
    <property type="entry name" value="LP06106P"/>
    <property type="match status" value="1"/>
</dbReference>
<evidence type="ECO:0000256" key="1">
    <source>
        <dbReference type="ARBA" id="ARBA00022946"/>
    </source>
</evidence>
<feature type="domain" description="Staygreen protein" evidence="2">
    <location>
        <begin position="7"/>
        <end position="150"/>
    </location>
</feature>
<evidence type="ECO:0000259" key="2">
    <source>
        <dbReference type="Pfam" id="PF12638"/>
    </source>
</evidence>
<reference evidence="3" key="1">
    <citation type="submission" date="2021-05" db="EMBL/GenBank/DDBJ databases">
        <title>Novel Bacillus species.</title>
        <authorList>
            <person name="Liu G."/>
        </authorList>
    </citation>
    <scope>NUCLEOTIDE SEQUENCE</scope>
    <source>
        <strain evidence="3">FJAT-49825</strain>
    </source>
</reference>
<evidence type="ECO:0000313" key="3">
    <source>
        <dbReference type="EMBL" id="MBS4212872.1"/>
    </source>
</evidence>
<keyword evidence="4" id="KW-1185">Reference proteome</keyword>
<dbReference type="Proteomes" id="UP000679749">
    <property type="component" value="Unassembled WGS sequence"/>
</dbReference>
<dbReference type="InterPro" id="IPR024438">
    <property type="entry name" value="Staygreen"/>
</dbReference>
<gene>
    <name evidence="3" type="ORF">KHA99_10490</name>
</gene>
<dbReference type="AlphaFoldDB" id="A0A942U4T6"/>
<proteinExistence type="predicted"/>